<dbReference type="EMBL" id="MIGC01000554">
    <property type="protein sequence ID" value="PHJ24743.1"/>
    <property type="molecule type" value="Genomic_DNA"/>
</dbReference>
<reference evidence="2 3" key="1">
    <citation type="journal article" date="2017" name="Int. J. Parasitol.">
        <title>The genome of the protozoan parasite Cystoisospora suis and a reverse vaccinology approach to identify vaccine candidates.</title>
        <authorList>
            <person name="Palmieri N."/>
            <person name="Shrestha A."/>
            <person name="Ruttkowski B."/>
            <person name="Beck T."/>
            <person name="Vogl C."/>
            <person name="Tomley F."/>
            <person name="Blake D.P."/>
            <person name="Joachim A."/>
        </authorList>
    </citation>
    <scope>NUCLEOTIDE SEQUENCE [LARGE SCALE GENOMIC DNA]</scope>
    <source>
        <strain evidence="2 3">Wien I</strain>
    </source>
</reference>
<comment type="caution">
    <text evidence="2">The sequence shown here is derived from an EMBL/GenBank/DDBJ whole genome shotgun (WGS) entry which is preliminary data.</text>
</comment>
<evidence type="ECO:0000256" key="1">
    <source>
        <dbReference type="SAM" id="MobiDB-lite"/>
    </source>
</evidence>
<dbReference type="GeneID" id="94424817"/>
<keyword evidence="2" id="KW-0808">Transferase</keyword>
<evidence type="ECO:0000313" key="2">
    <source>
        <dbReference type="EMBL" id="PHJ24743.1"/>
    </source>
</evidence>
<dbReference type="RefSeq" id="XP_067926415.1">
    <property type="nucleotide sequence ID" value="XM_068061606.1"/>
</dbReference>
<organism evidence="2 3">
    <name type="scientific">Cystoisospora suis</name>
    <dbReference type="NCBI Taxonomy" id="483139"/>
    <lineage>
        <taxon>Eukaryota</taxon>
        <taxon>Sar</taxon>
        <taxon>Alveolata</taxon>
        <taxon>Apicomplexa</taxon>
        <taxon>Conoidasida</taxon>
        <taxon>Coccidia</taxon>
        <taxon>Eucoccidiorida</taxon>
        <taxon>Eimeriorina</taxon>
        <taxon>Sarcocystidae</taxon>
        <taxon>Cystoisospora</taxon>
    </lineage>
</organism>
<feature type="region of interest" description="Disordered" evidence="1">
    <location>
        <begin position="448"/>
        <end position="497"/>
    </location>
</feature>
<feature type="region of interest" description="Disordered" evidence="1">
    <location>
        <begin position="22"/>
        <end position="144"/>
    </location>
</feature>
<evidence type="ECO:0000313" key="3">
    <source>
        <dbReference type="Proteomes" id="UP000221165"/>
    </source>
</evidence>
<dbReference type="SUPFAM" id="SSF56112">
    <property type="entry name" value="Protein kinase-like (PK-like)"/>
    <property type="match status" value="1"/>
</dbReference>
<feature type="compositionally biased region" description="Basic and acidic residues" evidence="1">
    <location>
        <begin position="112"/>
        <end position="144"/>
    </location>
</feature>
<dbReference type="Gene3D" id="1.10.510.10">
    <property type="entry name" value="Transferase(Phosphotransferase) domain 1"/>
    <property type="match status" value="1"/>
</dbReference>
<dbReference type="OrthoDB" id="348535at2759"/>
<name>A0A2C6LCU8_9APIC</name>
<feature type="region of interest" description="Disordered" evidence="1">
    <location>
        <begin position="634"/>
        <end position="692"/>
    </location>
</feature>
<feature type="compositionally biased region" description="Polar residues" evidence="1">
    <location>
        <begin position="448"/>
        <end position="458"/>
    </location>
</feature>
<feature type="compositionally biased region" description="Basic and acidic residues" evidence="1">
    <location>
        <begin position="634"/>
        <end position="662"/>
    </location>
</feature>
<feature type="compositionally biased region" description="Acidic residues" evidence="1">
    <location>
        <begin position="770"/>
        <end position="780"/>
    </location>
</feature>
<feature type="compositionally biased region" description="Basic residues" evidence="1">
    <location>
        <begin position="680"/>
        <end position="690"/>
    </location>
</feature>
<feature type="region of interest" description="Disordered" evidence="1">
    <location>
        <begin position="386"/>
        <end position="405"/>
    </location>
</feature>
<dbReference type="InterPro" id="IPR011009">
    <property type="entry name" value="Kinase-like_dom_sf"/>
</dbReference>
<keyword evidence="2" id="KW-0418">Kinase</keyword>
<keyword evidence="3" id="KW-1185">Reference proteome</keyword>
<protein>
    <submittedName>
        <fullName evidence="2">Cmgc cdk protein kinase</fullName>
    </submittedName>
</protein>
<sequence length="787" mass="87969">MQTITTQMAFAAAVETFLDLMAPGEPSADQETRGYQPPETFASFPPLSSFFHKEKDPRTRAQSRQSRDEAPKEMNGELVGVKVPRSSTLPDGGDIQEGTKKIVVEGVSAKTTGEKGRKTEDSDRGRERDKGHEGSIGSKEDRREKMKGEFWRPAAYDVWGAGLTMLKIVLGDLEPLTVQDDRIRSKLERRFADQPAGVRDKALLYQALADLCLIPWIQDHSPSLSTPTHVAASKSFSKKKIDRTSSSEHIFPPLLPSTDLLSLSNTDDRGKGVVPSAVEEGVQSSNRETDSSSMDSTSSHTTVIGKSALSPSISGLTSPLTTATSHEWTFPNTLHSLFSFGMFTSFFLKVASSFCFATEDYLPDFLCRVCKKVLSRSREHVCDQDFASQRERHEGRKEGREEHSQAYGYDWQQRGGAQADLRNFLALVQQSTEDDEKQLQSTLLTKRQAKSLTVSPSSHQREICRVSGLPRTTGSPRSKAGPPSVCRCPSSTEKRDVIKKDGREEGEEAKLFTLVNDGSTVEESPCVRISSSYEDIDNDVEGDLTREKRRVSGFQRKQDAVYLLPDPEESEGKRYEIAISDGCIEDGSTRQVAMDKGVREEAVILRSQSQSLIVAEKQAGREIVETSDFALEEKEAGRRYERSERQRLESRGSLDSRTKGPSESEQGLGKAGEEQDERRRRTNMKIKRQKHNPDACDDKLFARLLRERDKANVGLPNALARDLLRKLLAFDPQERISAEEAVRHPWFAVSPGVAGSQYHELFSQEREKEENDEGEEDEELESRSDRS</sequence>
<dbReference type="GO" id="GO:0016301">
    <property type="term" value="F:kinase activity"/>
    <property type="evidence" value="ECO:0007669"/>
    <property type="project" value="UniProtKB-KW"/>
</dbReference>
<feature type="compositionally biased region" description="Low complexity" evidence="1">
    <location>
        <begin position="291"/>
        <end position="301"/>
    </location>
</feature>
<feature type="region of interest" description="Disordered" evidence="1">
    <location>
        <begin position="758"/>
        <end position="787"/>
    </location>
</feature>
<feature type="compositionally biased region" description="Basic and acidic residues" evidence="1">
    <location>
        <begin position="51"/>
        <end position="75"/>
    </location>
</feature>
<gene>
    <name evidence="2" type="ORF">CSUI_001400</name>
</gene>
<dbReference type="AlphaFoldDB" id="A0A2C6LCU8"/>
<dbReference type="Proteomes" id="UP000221165">
    <property type="component" value="Unassembled WGS sequence"/>
</dbReference>
<feature type="compositionally biased region" description="Basic and acidic residues" evidence="1">
    <location>
        <begin position="386"/>
        <end position="404"/>
    </location>
</feature>
<feature type="region of interest" description="Disordered" evidence="1">
    <location>
        <begin position="266"/>
        <end position="301"/>
    </location>
</feature>
<dbReference type="VEuPathDB" id="ToxoDB:CSUI_001400"/>
<accession>A0A2C6LCU8</accession>
<proteinExistence type="predicted"/>